<name>A0A074VEW8_9NEIS</name>
<keyword evidence="8 9" id="KW-0472">Membrane</keyword>
<evidence type="ECO:0000256" key="6">
    <source>
        <dbReference type="ARBA" id="ARBA00022692"/>
    </source>
</evidence>
<comment type="subcellular location">
    <subcellularLocation>
        <location evidence="1">Cell membrane</location>
        <topology evidence="1">Multi-pass membrane protein</topology>
    </subcellularLocation>
</comment>
<feature type="transmembrane region" description="Helical" evidence="9">
    <location>
        <begin position="53"/>
        <end position="70"/>
    </location>
</feature>
<dbReference type="GO" id="GO:0005351">
    <property type="term" value="F:carbohydrate:proton symporter activity"/>
    <property type="evidence" value="ECO:0007669"/>
    <property type="project" value="TreeGrafter"/>
</dbReference>
<dbReference type="InterPro" id="IPR036259">
    <property type="entry name" value="MFS_trans_sf"/>
</dbReference>
<evidence type="ECO:0000256" key="7">
    <source>
        <dbReference type="ARBA" id="ARBA00022989"/>
    </source>
</evidence>
<dbReference type="PANTHER" id="PTHR23535">
    <property type="entry name" value="SUGAR EFFLUX TRANSPORTER A-RELATED"/>
    <property type="match status" value="1"/>
</dbReference>
<feature type="transmembrane region" description="Helical" evidence="9">
    <location>
        <begin position="168"/>
        <end position="195"/>
    </location>
</feature>
<dbReference type="AlphaFoldDB" id="A0A074VEW8"/>
<dbReference type="InterPro" id="IPR011701">
    <property type="entry name" value="MFS"/>
</dbReference>
<comment type="caution">
    <text evidence="11">The sequence shown here is derived from an EMBL/GenBank/DDBJ whole genome shotgun (WGS) entry which is preliminary data.</text>
</comment>
<feature type="transmembrane region" description="Helical" evidence="9">
    <location>
        <begin position="282"/>
        <end position="299"/>
    </location>
</feature>
<feature type="transmembrane region" description="Helical" evidence="9">
    <location>
        <begin position="138"/>
        <end position="156"/>
    </location>
</feature>
<accession>A0A074VEW8</accession>
<feature type="transmembrane region" description="Helical" evidence="9">
    <location>
        <begin position="341"/>
        <end position="364"/>
    </location>
</feature>
<keyword evidence="7 9" id="KW-1133">Transmembrane helix</keyword>
<proteinExistence type="inferred from homology"/>
<keyword evidence="4" id="KW-1003">Cell membrane</keyword>
<dbReference type="PANTHER" id="PTHR23535:SF2">
    <property type="entry name" value="SUGAR EFFLUX TRANSPORTER A-RELATED"/>
    <property type="match status" value="1"/>
</dbReference>
<keyword evidence="5" id="KW-0762">Sugar transport</keyword>
<feature type="transmembrane region" description="Helical" evidence="9">
    <location>
        <begin position="12"/>
        <end position="33"/>
    </location>
</feature>
<dbReference type="EMBL" id="AVQL01000438">
    <property type="protein sequence ID" value="KEQ01025.1"/>
    <property type="molecule type" value="Genomic_DNA"/>
</dbReference>
<evidence type="ECO:0000256" key="5">
    <source>
        <dbReference type="ARBA" id="ARBA00022597"/>
    </source>
</evidence>
<feature type="transmembrane region" description="Helical" evidence="9">
    <location>
        <begin position="370"/>
        <end position="389"/>
    </location>
</feature>
<comment type="similarity">
    <text evidence="2">Belongs to the major facilitator superfamily. Set transporter family.</text>
</comment>
<evidence type="ECO:0000256" key="1">
    <source>
        <dbReference type="ARBA" id="ARBA00004651"/>
    </source>
</evidence>
<dbReference type="InterPro" id="IPR020846">
    <property type="entry name" value="MFS_dom"/>
</dbReference>
<evidence type="ECO:0000313" key="12">
    <source>
        <dbReference type="Proteomes" id="UP000027644"/>
    </source>
</evidence>
<evidence type="ECO:0000256" key="9">
    <source>
        <dbReference type="SAM" id="Phobius"/>
    </source>
</evidence>
<dbReference type="Gene3D" id="1.20.1250.20">
    <property type="entry name" value="MFS general substrate transporter like domains"/>
    <property type="match status" value="2"/>
</dbReference>
<feature type="transmembrane region" description="Helical" evidence="9">
    <location>
        <begin position="305"/>
        <end position="329"/>
    </location>
</feature>
<dbReference type="PROSITE" id="PS50850">
    <property type="entry name" value="MFS"/>
    <property type="match status" value="1"/>
</dbReference>
<dbReference type="GO" id="GO:1904659">
    <property type="term" value="P:D-glucose transmembrane transport"/>
    <property type="evidence" value="ECO:0007669"/>
    <property type="project" value="TreeGrafter"/>
</dbReference>
<feature type="transmembrane region" description="Helical" evidence="9">
    <location>
        <begin position="216"/>
        <end position="236"/>
    </location>
</feature>
<dbReference type="Pfam" id="PF07690">
    <property type="entry name" value="MFS_1"/>
    <property type="match status" value="1"/>
</dbReference>
<dbReference type="SUPFAM" id="SSF103473">
    <property type="entry name" value="MFS general substrate transporter"/>
    <property type="match status" value="1"/>
</dbReference>
<evidence type="ECO:0000256" key="3">
    <source>
        <dbReference type="ARBA" id="ARBA00022448"/>
    </source>
</evidence>
<dbReference type="GO" id="GO:0036448">
    <property type="term" value="P:cellular response to glucose-phosphate stress"/>
    <property type="evidence" value="ECO:0007669"/>
    <property type="project" value="TreeGrafter"/>
</dbReference>
<evidence type="ECO:0000313" key="11">
    <source>
        <dbReference type="EMBL" id="KEQ01025.1"/>
    </source>
</evidence>
<evidence type="ECO:0000259" key="10">
    <source>
        <dbReference type="PROSITE" id="PS50850"/>
    </source>
</evidence>
<evidence type="ECO:0000256" key="2">
    <source>
        <dbReference type="ARBA" id="ARBA00006523"/>
    </source>
</evidence>
<gene>
    <name evidence="11" type="ORF">SASC598J21_011760</name>
</gene>
<dbReference type="FunFam" id="1.20.1250.20:FF:000125">
    <property type="entry name" value="Sugar efflux transporter SetB"/>
    <property type="match status" value="1"/>
</dbReference>
<evidence type="ECO:0000256" key="8">
    <source>
        <dbReference type="ARBA" id="ARBA00023136"/>
    </source>
</evidence>
<dbReference type="GO" id="GO:0005886">
    <property type="term" value="C:plasma membrane"/>
    <property type="evidence" value="ECO:0007669"/>
    <property type="project" value="UniProtKB-SubCell"/>
</dbReference>
<protein>
    <submittedName>
        <fullName evidence="11">Major Facilitator Superfamily</fullName>
    </submittedName>
</protein>
<evidence type="ECO:0000256" key="4">
    <source>
        <dbReference type="ARBA" id="ARBA00022475"/>
    </source>
</evidence>
<dbReference type="CDD" id="cd17471">
    <property type="entry name" value="MFS_Set"/>
    <property type="match status" value="1"/>
</dbReference>
<organism evidence="11 12">
    <name type="scientific">Snodgrassella alvi SCGC AB-598-J21</name>
    <dbReference type="NCBI Taxonomy" id="1385367"/>
    <lineage>
        <taxon>Bacteria</taxon>
        <taxon>Pseudomonadati</taxon>
        <taxon>Pseudomonadota</taxon>
        <taxon>Betaproteobacteria</taxon>
        <taxon>Neisseriales</taxon>
        <taxon>Neisseriaceae</taxon>
        <taxon>Snodgrassella</taxon>
    </lineage>
</organism>
<dbReference type="GO" id="GO:0015767">
    <property type="term" value="P:lactose transport"/>
    <property type="evidence" value="ECO:0007669"/>
    <property type="project" value="TreeGrafter"/>
</dbReference>
<keyword evidence="6 9" id="KW-0812">Transmembrane</keyword>
<dbReference type="Proteomes" id="UP000027644">
    <property type="component" value="Unassembled WGS sequence"/>
</dbReference>
<feature type="transmembrane region" description="Helical" evidence="9">
    <location>
        <begin position="82"/>
        <end position="99"/>
    </location>
</feature>
<reference evidence="11 12" key="1">
    <citation type="journal article" date="2014" name="PLoS Genet.">
        <title>Hidden diversity in honey bee gut symbionts detected by single-cell genomics.</title>
        <authorList>
            <person name="Engel P."/>
            <person name="Stepanauskas R."/>
            <person name="Moran N."/>
        </authorList>
    </citation>
    <scope>NUCLEOTIDE SEQUENCE [LARGE SCALE GENOMIC DNA]</scope>
    <source>
        <strain evidence="11 12">SCGC AB-598-J21</strain>
    </source>
</reference>
<feature type="transmembrane region" description="Helical" evidence="9">
    <location>
        <begin position="105"/>
        <end position="126"/>
    </location>
</feature>
<feature type="domain" description="Major facilitator superfamily (MFS) profile" evidence="10">
    <location>
        <begin position="14"/>
        <end position="394"/>
    </location>
</feature>
<sequence>MEENLAIKQKAYIILGSFLVAAFIIGIAGALQAPTLSRYLAEDVKVNPYQVGLFYSINAVAGIVISFLLAQYSDNKGVRRNIILFCCLMGIGNCITFAFSRQYFILVTVGIFFSAFTSAAMPQIFASAREYTDKTGRNVVVFNGILRAQLSLAWVIGPPLSFALAVNYGFTIMYLSAAAMFFVAMLIVFLCFPVIKHPASVTKKQEPKEKIFNNPNVILLFIASISMGTANMMYLIDMPLYIDDILPGSPSLPGHLMGIAAAIEIPAMLIASMLVPRFGNKNLICFAVICGIIFYIGMVSTQNEWMLIGLQFFNGLFIGIIASIGLIYFQDLLPKRTGVASTLFNNCISCSIILAGMLQGVISANFGHQSIYTISLAMVILSFILCLIIQPPPSAIKSPSKSKVNH</sequence>
<keyword evidence="3" id="KW-0813">Transport</keyword>
<feature type="transmembrane region" description="Helical" evidence="9">
    <location>
        <begin position="256"/>
        <end position="275"/>
    </location>
</feature>